<evidence type="ECO:0000256" key="6">
    <source>
        <dbReference type="SAM" id="MobiDB-lite"/>
    </source>
</evidence>
<proteinExistence type="inferred from homology"/>
<comment type="caution">
    <text evidence="8">The sequence shown here is derived from an EMBL/GenBank/DDBJ whole genome shotgun (WGS) entry which is preliminary data.</text>
</comment>
<dbReference type="FunFam" id="3.30.460.10:FF:000018">
    <property type="entry name" value="Mitochondrial assembly of ribosomal large subunit 1"/>
    <property type="match status" value="1"/>
</dbReference>
<comment type="function">
    <text evidence="4">Required for normal mitochondrial ribosome function and mitochondrial translation. May play a role in ribosome biogenesis by preventing premature association of the 28S and 39S ribosomal subunits. Interacts with mitochondrial ribosomal protein uL14m (MRPL14), probably blocking formation of intersubunit bridge B8, preventing association of the 28S and 39S ribosomal subunits. Addition to isolated mitochondrial ribosomal subunits partially inhibits translation, probably by interfering with the association of the 28S and 39S ribosomal subunits and the formation of functional ribosomes. May also participate in the assembly and/or regulation of the stability of the large subunit of the mitochondrial ribosome. May function as a ribosomal silencing factor.</text>
</comment>
<dbReference type="InterPro" id="IPR043519">
    <property type="entry name" value="NT_sf"/>
</dbReference>
<dbReference type="STRING" id="947166.A0A1D1V6I4"/>
<dbReference type="Proteomes" id="UP000186922">
    <property type="component" value="Unassembled WGS sequence"/>
</dbReference>
<dbReference type="GO" id="GO:0090071">
    <property type="term" value="P:negative regulation of ribosome biogenesis"/>
    <property type="evidence" value="ECO:0007669"/>
    <property type="project" value="TreeGrafter"/>
</dbReference>
<protein>
    <recommendedName>
        <fullName evidence="5">Mitochondrial assembly of ribosomal large subunit protein 1</fullName>
    </recommendedName>
</protein>
<keyword evidence="3" id="KW-0496">Mitochondrion</keyword>
<sequence length="327" mass="36900">MLTCLLLASRICVLTRAYILTWGSSLRIDCRVTQPHRKTLLGARMNVLQSSFCRLCGYGARQLTTTSVWARSTGIIKGRPNRSPNSREDEDGDQQQTPPFKPIGRKKGGEEPAASLEPQQNIRNIPPSLRNRYRLFEDEAEEVRDSNQAQWIEIEAPEEEDTTNEFEGLSLTRGKTGVIDIHELVDVLQQENAVDLCVVSIPPEVKFADYMVVVCGKSSRQLMGMAKFVSRYYKAKKNVKDPFLNSSIANWKTNWIVLDLGNIIVHFMDAHVRKAYDIEALWALGSENDPQSQQYLNPDIALMEKHSRVFVETPNADTAGARQTKSS</sequence>
<dbReference type="AlphaFoldDB" id="A0A1D1V6I4"/>
<evidence type="ECO:0000256" key="3">
    <source>
        <dbReference type="ARBA" id="ARBA00023128"/>
    </source>
</evidence>
<comment type="similarity">
    <text evidence="2">Belongs to the Iojap/RsfS family.</text>
</comment>
<keyword evidence="9" id="KW-1185">Reference proteome</keyword>
<feature type="region of interest" description="Disordered" evidence="6">
    <location>
        <begin position="74"/>
        <end position="124"/>
    </location>
</feature>
<evidence type="ECO:0000313" key="8">
    <source>
        <dbReference type="EMBL" id="GAU96500.1"/>
    </source>
</evidence>
<dbReference type="Gene3D" id="3.30.460.10">
    <property type="entry name" value="Beta Polymerase, domain 2"/>
    <property type="match status" value="1"/>
</dbReference>
<dbReference type="PANTHER" id="PTHR21043">
    <property type="entry name" value="IOJAP SUPERFAMILY ORTHOLOG"/>
    <property type="match status" value="1"/>
</dbReference>
<dbReference type="GO" id="GO:0017148">
    <property type="term" value="P:negative regulation of translation"/>
    <property type="evidence" value="ECO:0007669"/>
    <property type="project" value="TreeGrafter"/>
</dbReference>
<dbReference type="Pfam" id="PF02410">
    <property type="entry name" value="RsfS"/>
    <property type="match status" value="1"/>
</dbReference>
<keyword evidence="7" id="KW-0732">Signal</keyword>
<comment type="subcellular location">
    <subcellularLocation>
        <location evidence="1">Mitochondrion</location>
    </subcellularLocation>
</comment>
<dbReference type="EMBL" id="BDGG01000003">
    <property type="protein sequence ID" value="GAU96500.1"/>
    <property type="molecule type" value="Genomic_DNA"/>
</dbReference>
<evidence type="ECO:0000256" key="7">
    <source>
        <dbReference type="SAM" id="SignalP"/>
    </source>
</evidence>
<dbReference type="GO" id="GO:0005739">
    <property type="term" value="C:mitochondrion"/>
    <property type="evidence" value="ECO:0007669"/>
    <property type="project" value="UniProtKB-SubCell"/>
</dbReference>
<evidence type="ECO:0000256" key="1">
    <source>
        <dbReference type="ARBA" id="ARBA00004173"/>
    </source>
</evidence>
<reference evidence="8 9" key="1">
    <citation type="journal article" date="2016" name="Nat. Commun.">
        <title>Extremotolerant tardigrade genome and improved radiotolerance of human cultured cells by tardigrade-unique protein.</title>
        <authorList>
            <person name="Hashimoto T."/>
            <person name="Horikawa D.D."/>
            <person name="Saito Y."/>
            <person name="Kuwahara H."/>
            <person name="Kozuka-Hata H."/>
            <person name="Shin-I T."/>
            <person name="Minakuchi Y."/>
            <person name="Ohishi K."/>
            <person name="Motoyama A."/>
            <person name="Aizu T."/>
            <person name="Enomoto A."/>
            <person name="Kondo K."/>
            <person name="Tanaka S."/>
            <person name="Hara Y."/>
            <person name="Koshikawa S."/>
            <person name="Sagara H."/>
            <person name="Miura T."/>
            <person name="Yokobori S."/>
            <person name="Miyagawa K."/>
            <person name="Suzuki Y."/>
            <person name="Kubo T."/>
            <person name="Oyama M."/>
            <person name="Kohara Y."/>
            <person name="Fujiyama A."/>
            <person name="Arakawa K."/>
            <person name="Katayama T."/>
            <person name="Toyoda A."/>
            <person name="Kunieda T."/>
        </authorList>
    </citation>
    <scope>NUCLEOTIDE SEQUENCE [LARGE SCALE GENOMIC DNA]</scope>
    <source>
        <strain evidence="8 9">YOKOZUNA-1</strain>
    </source>
</reference>
<evidence type="ECO:0000256" key="4">
    <source>
        <dbReference type="ARBA" id="ARBA00053669"/>
    </source>
</evidence>
<accession>A0A1D1V6I4</accession>
<name>A0A1D1V6I4_RAMVA</name>
<dbReference type="NCBIfam" id="TIGR00090">
    <property type="entry name" value="rsfS_iojap_ybeB"/>
    <property type="match status" value="1"/>
</dbReference>
<evidence type="ECO:0000256" key="2">
    <source>
        <dbReference type="ARBA" id="ARBA00010574"/>
    </source>
</evidence>
<evidence type="ECO:0000313" key="9">
    <source>
        <dbReference type="Proteomes" id="UP000186922"/>
    </source>
</evidence>
<dbReference type="InterPro" id="IPR004394">
    <property type="entry name" value="Iojap/RsfS/C7orf30"/>
</dbReference>
<feature type="signal peptide" evidence="7">
    <location>
        <begin position="1"/>
        <end position="17"/>
    </location>
</feature>
<dbReference type="OrthoDB" id="21330at2759"/>
<dbReference type="GO" id="GO:0043023">
    <property type="term" value="F:ribosomal large subunit binding"/>
    <property type="evidence" value="ECO:0007669"/>
    <property type="project" value="TreeGrafter"/>
</dbReference>
<evidence type="ECO:0000256" key="5">
    <source>
        <dbReference type="ARBA" id="ARBA00073331"/>
    </source>
</evidence>
<dbReference type="PANTHER" id="PTHR21043:SF0">
    <property type="entry name" value="MITOCHONDRIAL ASSEMBLY OF RIBOSOMAL LARGE SUBUNIT PROTEIN 1"/>
    <property type="match status" value="1"/>
</dbReference>
<feature type="chain" id="PRO_5008898092" description="Mitochondrial assembly of ribosomal large subunit protein 1" evidence="7">
    <location>
        <begin position="18"/>
        <end position="327"/>
    </location>
</feature>
<dbReference type="SUPFAM" id="SSF81301">
    <property type="entry name" value="Nucleotidyltransferase"/>
    <property type="match status" value="1"/>
</dbReference>
<gene>
    <name evidence="8" type="primary">RvY_07935-1</name>
    <name evidence="8" type="synonym">RvY_07935.1</name>
    <name evidence="8" type="ORF">RvY_07935</name>
</gene>
<organism evidence="8 9">
    <name type="scientific">Ramazzottius varieornatus</name>
    <name type="common">Water bear</name>
    <name type="synonym">Tardigrade</name>
    <dbReference type="NCBI Taxonomy" id="947166"/>
    <lineage>
        <taxon>Eukaryota</taxon>
        <taxon>Metazoa</taxon>
        <taxon>Ecdysozoa</taxon>
        <taxon>Tardigrada</taxon>
        <taxon>Eutardigrada</taxon>
        <taxon>Parachela</taxon>
        <taxon>Hypsibioidea</taxon>
        <taxon>Ramazzottiidae</taxon>
        <taxon>Ramazzottius</taxon>
    </lineage>
</organism>